<dbReference type="AlphaFoldDB" id="A0A9N9VGJ1"/>
<dbReference type="Proteomes" id="UP000696573">
    <property type="component" value="Unassembled WGS sequence"/>
</dbReference>
<proteinExistence type="predicted"/>
<dbReference type="CDD" id="cd00024">
    <property type="entry name" value="CD_CSD"/>
    <property type="match status" value="1"/>
</dbReference>
<dbReference type="InterPro" id="IPR016197">
    <property type="entry name" value="Chromo-like_dom_sf"/>
</dbReference>
<comment type="subunit">
    <text evidence="1">Component of the NuA4 histone acetyltransferase complex.</text>
</comment>
<dbReference type="EMBL" id="CABFNQ020000681">
    <property type="protein sequence ID" value="CAH0022666.1"/>
    <property type="molecule type" value="Genomic_DNA"/>
</dbReference>
<feature type="region of interest" description="Disordered" evidence="2">
    <location>
        <begin position="1"/>
        <end position="29"/>
    </location>
</feature>
<comment type="caution">
    <text evidence="3">The sequence shown here is derived from an EMBL/GenBank/DDBJ whole genome shotgun (WGS) entry which is preliminary data.</text>
</comment>
<gene>
    <name evidence="3" type="ORF">CRHIZ90672A_00018882</name>
</gene>
<evidence type="ECO:0000256" key="1">
    <source>
        <dbReference type="ARBA" id="ARBA00011353"/>
    </source>
</evidence>
<evidence type="ECO:0000313" key="3">
    <source>
        <dbReference type="EMBL" id="CAH0022666.1"/>
    </source>
</evidence>
<reference evidence="3" key="1">
    <citation type="submission" date="2021-10" db="EMBL/GenBank/DDBJ databases">
        <authorList>
            <person name="Piombo E."/>
        </authorList>
    </citation>
    <scope>NUCLEOTIDE SEQUENCE</scope>
</reference>
<evidence type="ECO:0000313" key="4">
    <source>
        <dbReference type="Proteomes" id="UP000696573"/>
    </source>
</evidence>
<name>A0A9N9VGJ1_9HYPO</name>
<organism evidence="3 4">
    <name type="scientific">Clonostachys rhizophaga</name>
    <dbReference type="NCBI Taxonomy" id="160324"/>
    <lineage>
        <taxon>Eukaryota</taxon>
        <taxon>Fungi</taxon>
        <taxon>Dikarya</taxon>
        <taxon>Ascomycota</taxon>
        <taxon>Pezizomycotina</taxon>
        <taxon>Sordariomycetes</taxon>
        <taxon>Hypocreomycetidae</taxon>
        <taxon>Hypocreales</taxon>
        <taxon>Bionectriaceae</taxon>
        <taxon>Clonostachys</taxon>
    </lineage>
</organism>
<sequence length="348" mass="38771">MVFEFRQYEPPQFRPQKLKRKQHAVSLPPKCTQISNTAENLNNIWPPQYAQETLDEITDKTSGSPDELPPIEELNTSAKPSVPSTSTSLDDITSSPSHVQADGNSEISSKSHDYAIIIDKDTNWDQNIKSSRPPQSLDITFLAPTNSCLNASVNIVKKDIYNKEPSAAEELLHAQIESDPAPIYDETANPPTDSSIEALYLAPATQISIKIASLQNSGTEARNEHASISPSAEDPPTPPVVDKISEDKWEAVEIIGEELINRKLYYTVEWKPTPVPEENCINIRELIKEWKKSKTHQQKGGKRTGSQTAQLAQEAGVFKKATKSHRQGKMSNNNKDSTKRPRGRPRKI</sequence>
<evidence type="ECO:0000256" key="2">
    <source>
        <dbReference type="SAM" id="MobiDB-lite"/>
    </source>
</evidence>
<feature type="compositionally biased region" description="Polar residues" evidence="2">
    <location>
        <begin position="218"/>
        <end position="230"/>
    </location>
</feature>
<evidence type="ECO:0008006" key="5">
    <source>
        <dbReference type="Google" id="ProtNLM"/>
    </source>
</evidence>
<feature type="compositionally biased region" description="Low complexity" evidence="2">
    <location>
        <begin position="83"/>
        <end position="97"/>
    </location>
</feature>
<feature type="compositionally biased region" description="Basic residues" evidence="2">
    <location>
        <begin position="293"/>
        <end position="302"/>
    </location>
</feature>
<feature type="region of interest" description="Disordered" evidence="2">
    <location>
        <begin position="53"/>
        <end position="107"/>
    </location>
</feature>
<protein>
    <recommendedName>
        <fullName evidence="5">Chromo domain-containing protein</fullName>
    </recommendedName>
</protein>
<dbReference type="SUPFAM" id="SSF54160">
    <property type="entry name" value="Chromo domain-like"/>
    <property type="match status" value="1"/>
</dbReference>
<accession>A0A9N9VGJ1</accession>
<feature type="region of interest" description="Disordered" evidence="2">
    <location>
        <begin position="292"/>
        <end position="348"/>
    </location>
</feature>
<feature type="region of interest" description="Disordered" evidence="2">
    <location>
        <begin position="218"/>
        <end position="240"/>
    </location>
</feature>
<keyword evidence="4" id="KW-1185">Reference proteome</keyword>